<proteinExistence type="predicted"/>
<evidence type="ECO:0000313" key="2">
    <source>
        <dbReference type="EMBL" id="EGO03588.1"/>
    </source>
</evidence>
<feature type="compositionally biased region" description="Polar residues" evidence="1">
    <location>
        <begin position="286"/>
        <end position="301"/>
    </location>
</feature>
<feature type="compositionally biased region" description="Basic residues" evidence="1">
    <location>
        <begin position="242"/>
        <end position="256"/>
    </location>
</feature>
<feature type="compositionally biased region" description="Low complexity" evidence="1">
    <location>
        <begin position="42"/>
        <end position="57"/>
    </location>
</feature>
<accession>F8PKP1</accession>
<dbReference type="InParanoid" id="F8PKP1"/>
<gene>
    <name evidence="2" type="ORF">SERLA73DRAFT_158175</name>
</gene>
<feature type="region of interest" description="Disordered" evidence="1">
    <location>
        <begin position="152"/>
        <end position="182"/>
    </location>
</feature>
<dbReference type="HOGENOM" id="CLU_027666_0_0_1"/>
<name>F8PKP1_SERL3</name>
<protein>
    <submittedName>
        <fullName evidence="2">Uncharacterized protein</fullName>
    </submittedName>
</protein>
<feature type="compositionally biased region" description="Low complexity" evidence="1">
    <location>
        <begin position="441"/>
        <end position="450"/>
    </location>
</feature>
<feature type="compositionally biased region" description="Basic residues" evidence="1">
    <location>
        <begin position="644"/>
        <end position="655"/>
    </location>
</feature>
<feature type="compositionally biased region" description="Acidic residues" evidence="1">
    <location>
        <begin position="528"/>
        <end position="540"/>
    </location>
</feature>
<dbReference type="AlphaFoldDB" id="F8PKP1"/>
<feature type="region of interest" description="Disordered" evidence="1">
    <location>
        <begin position="201"/>
        <end position="268"/>
    </location>
</feature>
<evidence type="ECO:0000313" key="3">
    <source>
        <dbReference type="Proteomes" id="UP000008063"/>
    </source>
</evidence>
<dbReference type="Proteomes" id="UP000008063">
    <property type="component" value="Unassembled WGS sequence"/>
</dbReference>
<keyword evidence="3" id="KW-1185">Reference proteome</keyword>
<feature type="region of interest" description="Disordered" evidence="1">
    <location>
        <begin position="283"/>
        <end position="314"/>
    </location>
</feature>
<feature type="region of interest" description="Disordered" evidence="1">
    <location>
        <begin position="585"/>
        <end position="604"/>
    </location>
</feature>
<dbReference type="OrthoDB" id="2536714at2759"/>
<feature type="region of interest" description="Disordered" evidence="1">
    <location>
        <begin position="1"/>
        <end position="90"/>
    </location>
</feature>
<dbReference type="EMBL" id="GL945475">
    <property type="protein sequence ID" value="EGO03588.1"/>
    <property type="molecule type" value="Genomic_DNA"/>
</dbReference>
<feature type="compositionally biased region" description="Basic and acidic residues" evidence="1">
    <location>
        <begin position="495"/>
        <end position="504"/>
    </location>
</feature>
<feature type="compositionally biased region" description="Polar residues" evidence="1">
    <location>
        <begin position="201"/>
        <end position="215"/>
    </location>
</feature>
<feature type="region of interest" description="Disordered" evidence="1">
    <location>
        <begin position="625"/>
        <end position="655"/>
    </location>
</feature>
<organism evidence="3">
    <name type="scientific">Serpula lacrymans var. lacrymans (strain S7.3)</name>
    <name type="common">Dry rot fungus</name>
    <dbReference type="NCBI Taxonomy" id="936435"/>
    <lineage>
        <taxon>Eukaryota</taxon>
        <taxon>Fungi</taxon>
        <taxon>Dikarya</taxon>
        <taxon>Basidiomycota</taxon>
        <taxon>Agaricomycotina</taxon>
        <taxon>Agaricomycetes</taxon>
        <taxon>Agaricomycetidae</taxon>
        <taxon>Boletales</taxon>
        <taxon>Coniophorineae</taxon>
        <taxon>Serpulaceae</taxon>
        <taxon>Serpula</taxon>
    </lineage>
</organism>
<evidence type="ECO:0000256" key="1">
    <source>
        <dbReference type="SAM" id="MobiDB-lite"/>
    </source>
</evidence>
<sequence length="655" mass="71476">MSSARTVMNLEDVMNEEQRTSECETFNPLGDASDSSSPPPTSISSHTQTTNTSNTTPPSTPPRGRSASRYPSSLGRVPLHRRGTSKTYERLEDLLREAGYKETRVFTPEAERLESECANRERGASGTVRGGVGAVVGFIAGLVSRNTSLAREAISPPSQARDAQDWSPPPSPLSPLHNGRHLNIHSPAALSMYSYNTSTESLQRYSRGSRSNLTLTVHPPVPSRPTTPSRLGPHSQHSPRGLPHHSQSHLRQHLRTHSSSSNYLLPDTSLRPSRAGAYLRHMASAPNINPSSKRHLSTNYRKGQKDTGRLSRKTVVLNASDIDEIQERGDSHKSHHHSEHQDQMEPPMPRNWLENVARSILFGGAGAHIGGPDTNASHDLTMRSPARNAGAALSDHTNLPKLVGEGASAKVKAPFLCAQVDRRGRTSEGKVSCTMVMCRSAPASRAGSRSRNGDHGSPGSRRVIKGSTRGKLPSRSVKVKGKKREADGVPSLARTKAENDEWSPRTRHLSGWGIDTEQSNDKQAASSDENDDDDDDDDGELNLERLLVPARRQHSIRSLRKHLQKSNGATGSLLGLTRKKSMQTRWTAGDTTDGGEDEEWRNRSWGTGRGRRWIVGEDDDEGDGYGYGVDGFSSSDTGTGARAGIKRRRGIPWAQ</sequence>
<reference evidence="3" key="1">
    <citation type="journal article" date="2011" name="Science">
        <title>The plant cell wall-decomposing machinery underlies the functional diversity of forest fungi.</title>
        <authorList>
            <person name="Eastwood D.C."/>
            <person name="Floudas D."/>
            <person name="Binder M."/>
            <person name="Majcherczyk A."/>
            <person name="Schneider P."/>
            <person name="Aerts A."/>
            <person name="Asiegbu F.O."/>
            <person name="Baker S.E."/>
            <person name="Barry K."/>
            <person name="Bendiksby M."/>
            <person name="Blumentritt M."/>
            <person name="Coutinho P.M."/>
            <person name="Cullen D."/>
            <person name="de Vries R.P."/>
            <person name="Gathman A."/>
            <person name="Goodell B."/>
            <person name="Henrissat B."/>
            <person name="Ihrmark K."/>
            <person name="Kauserud H."/>
            <person name="Kohler A."/>
            <person name="LaButti K."/>
            <person name="Lapidus A."/>
            <person name="Lavin J.L."/>
            <person name="Lee Y.-H."/>
            <person name="Lindquist E."/>
            <person name="Lilly W."/>
            <person name="Lucas S."/>
            <person name="Morin E."/>
            <person name="Murat C."/>
            <person name="Oguiza J.A."/>
            <person name="Park J."/>
            <person name="Pisabarro A.G."/>
            <person name="Riley R."/>
            <person name="Rosling A."/>
            <person name="Salamov A."/>
            <person name="Schmidt O."/>
            <person name="Schmutz J."/>
            <person name="Skrede I."/>
            <person name="Stenlid J."/>
            <person name="Wiebenga A."/>
            <person name="Xie X."/>
            <person name="Kuees U."/>
            <person name="Hibbett D.S."/>
            <person name="Hoffmeister D."/>
            <person name="Hoegberg N."/>
            <person name="Martin F."/>
            <person name="Grigoriev I.V."/>
            <person name="Watkinson S.C."/>
        </authorList>
    </citation>
    <scope>NUCLEOTIDE SEQUENCE [LARGE SCALE GENOMIC DNA]</scope>
    <source>
        <strain evidence="3">strain S7.3</strain>
    </source>
</reference>
<dbReference type="eggNOG" id="ENOG502SPNK">
    <property type="taxonomic scope" value="Eukaryota"/>
</dbReference>
<feature type="region of interest" description="Disordered" evidence="1">
    <location>
        <begin position="441"/>
        <end position="540"/>
    </location>
</feature>
<dbReference type="OMA" id="HMASVAN"/>
<feature type="region of interest" description="Disordered" evidence="1">
    <location>
        <begin position="327"/>
        <end position="349"/>
    </location>
</feature>